<feature type="compositionally biased region" description="Polar residues" evidence="1">
    <location>
        <begin position="15"/>
        <end position="26"/>
    </location>
</feature>
<dbReference type="KEGG" id="pbn:PADG_00587"/>
<evidence type="ECO:0000313" key="2">
    <source>
        <dbReference type="EMBL" id="EEH44298.1"/>
    </source>
</evidence>
<gene>
    <name evidence="2" type="ORF">PADG_00587</name>
</gene>
<dbReference type="RefSeq" id="XP_010756413.1">
    <property type="nucleotide sequence ID" value="XM_010758111.1"/>
</dbReference>
<proteinExistence type="predicted"/>
<protein>
    <submittedName>
        <fullName evidence="2">Uncharacterized protein</fullName>
    </submittedName>
</protein>
<dbReference type="AlphaFoldDB" id="C1G147"/>
<dbReference type="HOGENOM" id="CLU_2373378_0_0_1"/>
<dbReference type="EMBL" id="KN275957">
    <property type="protein sequence ID" value="EEH44298.1"/>
    <property type="molecule type" value="Genomic_DNA"/>
</dbReference>
<evidence type="ECO:0000256" key="1">
    <source>
        <dbReference type="SAM" id="MobiDB-lite"/>
    </source>
</evidence>
<sequence length="95" mass="10447">MSRLAQGLPARSKHTASPLSDSNSTIEESKPRTHVNLLEQPILVDSESNGEDTLNDTNPRLLDLLRARVPWAAAEGLRATRRPAILESMTKESTD</sequence>
<organism evidence="2 3">
    <name type="scientific">Paracoccidioides brasiliensis (strain Pb18)</name>
    <dbReference type="NCBI Taxonomy" id="502780"/>
    <lineage>
        <taxon>Eukaryota</taxon>
        <taxon>Fungi</taxon>
        <taxon>Dikarya</taxon>
        <taxon>Ascomycota</taxon>
        <taxon>Pezizomycotina</taxon>
        <taxon>Eurotiomycetes</taxon>
        <taxon>Eurotiomycetidae</taxon>
        <taxon>Onygenales</taxon>
        <taxon>Ajellomycetaceae</taxon>
        <taxon>Paracoccidioides</taxon>
    </lineage>
</organism>
<reference evidence="2 3" key="1">
    <citation type="journal article" date="2011" name="PLoS Genet.">
        <title>Comparative genomic analysis of human fungal pathogens causing paracoccidioidomycosis.</title>
        <authorList>
            <person name="Desjardins C.A."/>
            <person name="Champion M.D."/>
            <person name="Holder J.W."/>
            <person name="Muszewska A."/>
            <person name="Goldberg J."/>
            <person name="Bailao A.M."/>
            <person name="Brigido M.M."/>
            <person name="Ferreira M.E."/>
            <person name="Garcia A.M."/>
            <person name="Grynberg M."/>
            <person name="Gujja S."/>
            <person name="Heiman D.I."/>
            <person name="Henn M.R."/>
            <person name="Kodira C.D."/>
            <person name="Leon-Narvaez H."/>
            <person name="Longo L.V."/>
            <person name="Ma L.J."/>
            <person name="Malavazi I."/>
            <person name="Matsuo A.L."/>
            <person name="Morais F.V."/>
            <person name="Pereira M."/>
            <person name="Rodriguez-Brito S."/>
            <person name="Sakthikumar S."/>
            <person name="Salem-Izacc S.M."/>
            <person name="Sykes S.M."/>
            <person name="Teixeira M.M."/>
            <person name="Vallejo M.C."/>
            <person name="Walter M.E."/>
            <person name="Yandava C."/>
            <person name="Young S."/>
            <person name="Zeng Q."/>
            <person name="Zucker J."/>
            <person name="Felipe M.S."/>
            <person name="Goldman G.H."/>
            <person name="Haas B.J."/>
            <person name="McEwen J.G."/>
            <person name="Nino-Vega G."/>
            <person name="Puccia R."/>
            <person name="San-Blas G."/>
            <person name="Soares C.M."/>
            <person name="Birren B.W."/>
            <person name="Cuomo C.A."/>
        </authorList>
    </citation>
    <scope>NUCLEOTIDE SEQUENCE [LARGE SCALE GENOMIC DNA]</scope>
    <source>
        <strain evidence="2 3">Pb18</strain>
    </source>
</reference>
<dbReference type="Proteomes" id="UP000001628">
    <property type="component" value="Unassembled WGS sequence"/>
</dbReference>
<keyword evidence="3" id="KW-1185">Reference proteome</keyword>
<dbReference type="InParanoid" id="C1G147"/>
<dbReference type="GeneID" id="22580406"/>
<dbReference type="VEuPathDB" id="FungiDB:PADG_00587"/>
<name>C1G147_PARBD</name>
<accession>C1G147</accession>
<feature type="region of interest" description="Disordered" evidence="1">
    <location>
        <begin position="1"/>
        <end position="34"/>
    </location>
</feature>
<evidence type="ECO:0000313" key="3">
    <source>
        <dbReference type="Proteomes" id="UP000001628"/>
    </source>
</evidence>